<gene>
    <name evidence="2" type="ORF">METZ01_LOCUS246891</name>
</gene>
<dbReference type="InterPro" id="IPR000192">
    <property type="entry name" value="Aminotrans_V_dom"/>
</dbReference>
<organism evidence="2">
    <name type="scientific">marine metagenome</name>
    <dbReference type="NCBI Taxonomy" id="408172"/>
    <lineage>
        <taxon>unclassified sequences</taxon>
        <taxon>metagenomes</taxon>
        <taxon>ecological metagenomes</taxon>
    </lineage>
</organism>
<feature type="domain" description="Aminotransferase class V" evidence="1">
    <location>
        <begin position="18"/>
        <end position="73"/>
    </location>
</feature>
<evidence type="ECO:0000259" key="1">
    <source>
        <dbReference type="Pfam" id="PF00266"/>
    </source>
</evidence>
<dbReference type="InterPro" id="IPR015424">
    <property type="entry name" value="PyrdxlP-dep_Trfase"/>
</dbReference>
<dbReference type="AlphaFoldDB" id="A0A382I495"/>
<reference evidence="2" key="1">
    <citation type="submission" date="2018-05" db="EMBL/GenBank/DDBJ databases">
        <authorList>
            <person name="Lanie J.A."/>
            <person name="Ng W.-L."/>
            <person name="Kazmierczak K.M."/>
            <person name="Andrzejewski T.M."/>
            <person name="Davidsen T.M."/>
            <person name="Wayne K.J."/>
            <person name="Tettelin H."/>
            <person name="Glass J.I."/>
            <person name="Rusch D."/>
            <person name="Podicherti R."/>
            <person name="Tsui H.-C.T."/>
            <person name="Winkler M.E."/>
        </authorList>
    </citation>
    <scope>NUCLEOTIDE SEQUENCE</scope>
</reference>
<dbReference type="SUPFAM" id="SSF53383">
    <property type="entry name" value="PLP-dependent transferases"/>
    <property type="match status" value="1"/>
</dbReference>
<feature type="non-terminal residue" evidence="2">
    <location>
        <position position="73"/>
    </location>
</feature>
<proteinExistence type="predicted"/>
<protein>
    <recommendedName>
        <fullName evidence="1">Aminotransferase class V domain-containing protein</fullName>
    </recommendedName>
</protein>
<dbReference type="Gene3D" id="3.90.1150.10">
    <property type="entry name" value="Aspartate Aminotransferase, domain 1"/>
    <property type="match status" value="1"/>
</dbReference>
<accession>A0A382I495</accession>
<dbReference type="EMBL" id="UINC01064914">
    <property type="protein sequence ID" value="SVB94037.1"/>
    <property type="molecule type" value="Genomic_DNA"/>
</dbReference>
<evidence type="ECO:0000313" key="2">
    <source>
        <dbReference type="EMBL" id="SVB94037.1"/>
    </source>
</evidence>
<sequence length="73" mass="8351">MNNKCDFQILSVSNNSYVYLDSAATSLTPRCVTDKVGEYYNCYNANIHRGIHDWAEQATGEYEGVRPIVRKFI</sequence>
<dbReference type="InterPro" id="IPR015422">
    <property type="entry name" value="PyrdxlP-dep_Trfase_small"/>
</dbReference>
<dbReference type="InterPro" id="IPR015421">
    <property type="entry name" value="PyrdxlP-dep_Trfase_major"/>
</dbReference>
<dbReference type="Gene3D" id="3.40.640.10">
    <property type="entry name" value="Type I PLP-dependent aspartate aminotransferase-like (Major domain)"/>
    <property type="match status" value="1"/>
</dbReference>
<dbReference type="Pfam" id="PF00266">
    <property type="entry name" value="Aminotran_5"/>
    <property type="match status" value="1"/>
</dbReference>
<name>A0A382I495_9ZZZZ</name>